<evidence type="ECO:0000313" key="1">
    <source>
        <dbReference type="EMBL" id="KAB8296328.1"/>
    </source>
</evidence>
<dbReference type="AlphaFoldDB" id="A0A5N6K2E0"/>
<keyword evidence="2" id="KW-1185">Reference proteome</keyword>
<gene>
    <name evidence="1" type="ORF">EYC80_009094</name>
</gene>
<reference evidence="1 2" key="1">
    <citation type="submission" date="2019-06" db="EMBL/GenBank/DDBJ databases">
        <title>Genome Sequence of the Brown Rot Fungal Pathogen Monilinia laxa.</title>
        <authorList>
            <person name="De Miccolis Angelini R.M."/>
            <person name="Landi L."/>
            <person name="Abate D."/>
            <person name="Pollastro S."/>
            <person name="Romanazzi G."/>
            <person name="Faretra F."/>
        </authorList>
    </citation>
    <scope>NUCLEOTIDE SEQUENCE [LARGE SCALE GENOMIC DNA]</scope>
    <source>
        <strain evidence="1 2">Mlax316</strain>
    </source>
</reference>
<evidence type="ECO:0000313" key="2">
    <source>
        <dbReference type="Proteomes" id="UP000326757"/>
    </source>
</evidence>
<proteinExistence type="predicted"/>
<protein>
    <submittedName>
        <fullName evidence="1">Uncharacterized protein</fullName>
    </submittedName>
</protein>
<comment type="caution">
    <text evidence="1">The sequence shown here is derived from an EMBL/GenBank/DDBJ whole genome shotgun (WGS) entry which is preliminary data.</text>
</comment>
<dbReference type="OrthoDB" id="10351263at2759"/>
<name>A0A5N6K2E0_MONLA</name>
<dbReference type="EMBL" id="VIGI01000009">
    <property type="protein sequence ID" value="KAB8296328.1"/>
    <property type="molecule type" value="Genomic_DNA"/>
</dbReference>
<dbReference type="Proteomes" id="UP000326757">
    <property type="component" value="Unassembled WGS sequence"/>
</dbReference>
<organism evidence="1 2">
    <name type="scientific">Monilinia laxa</name>
    <name type="common">Brown rot fungus</name>
    <name type="synonym">Sclerotinia laxa</name>
    <dbReference type="NCBI Taxonomy" id="61186"/>
    <lineage>
        <taxon>Eukaryota</taxon>
        <taxon>Fungi</taxon>
        <taxon>Dikarya</taxon>
        <taxon>Ascomycota</taxon>
        <taxon>Pezizomycotina</taxon>
        <taxon>Leotiomycetes</taxon>
        <taxon>Helotiales</taxon>
        <taxon>Sclerotiniaceae</taxon>
        <taxon>Monilinia</taxon>
    </lineage>
</organism>
<accession>A0A5N6K2E0</accession>
<sequence>MPVPPCPRNTAQSSQPNILTTEQLQTKSFLEGYLPSYESIKYLSDNTKQPHSSKKNVGKLRALLGATESVSLCLSQEQSGSLQSPPLTICDATQDLLANCTQMDLPSICCFSDALPTDANMSMLVYVIRCLVAQLYFQNIQSGGNFTSPNFSEIKTELGTMQRGIVFIGQLLDLQTKPCIVIIDNFEALYKRSLKEPRHDDGDWTEIFRVLQRQGRYTSSNPKPPVVKLFVTPLVQDIAILNMSQMLCKKKPSSYMSDVIYTVTRARNVERNSS</sequence>